<organism evidence="1 2">
    <name type="scientific">Calidithermus terrae</name>
    <dbReference type="NCBI Taxonomy" id="1408545"/>
    <lineage>
        <taxon>Bacteria</taxon>
        <taxon>Thermotogati</taxon>
        <taxon>Deinococcota</taxon>
        <taxon>Deinococci</taxon>
        <taxon>Thermales</taxon>
        <taxon>Thermaceae</taxon>
        <taxon>Calidithermus</taxon>
    </lineage>
</organism>
<dbReference type="EMBL" id="QXDL01000007">
    <property type="protein sequence ID" value="RIH90561.1"/>
    <property type="molecule type" value="Genomic_DNA"/>
</dbReference>
<accession>A0A399F7F3</accession>
<evidence type="ECO:0000313" key="1">
    <source>
        <dbReference type="EMBL" id="RIH90561.1"/>
    </source>
</evidence>
<dbReference type="Proteomes" id="UP000265715">
    <property type="component" value="Unassembled WGS sequence"/>
</dbReference>
<name>A0A399F7F3_9DEIN</name>
<dbReference type="AlphaFoldDB" id="A0A399F7F3"/>
<sequence length="59" mass="6599">MAERFGTYVEYGAYPHLKLPDDTEIAAVQDWTNATLVFLRPSYEGKEALIEAVAQALKP</sequence>
<evidence type="ECO:0000313" key="2">
    <source>
        <dbReference type="Proteomes" id="UP000265715"/>
    </source>
</evidence>
<protein>
    <submittedName>
        <fullName evidence="1">Uncharacterized protein</fullName>
    </submittedName>
</protein>
<dbReference type="OrthoDB" id="26826at2"/>
<dbReference type="RefSeq" id="WP_147372498.1">
    <property type="nucleotide sequence ID" value="NZ_QXDL01000007.1"/>
</dbReference>
<keyword evidence="2" id="KW-1185">Reference proteome</keyword>
<proteinExistence type="predicted"/>
<gene>
    <name evidence="1" type="ORF">Mterra_00356</name>
</gene>
<reference evidence="1 2" key="1">
    <citation type="submission" date="2018-08" db="EMBL/GenBank/DDBJ databases">
        <title>Meiothermus terrae DSM 26712 genome sequencing project.</title>
        <authorList>
            <person name="Da Costa M.S."/>
            <person name="Albuquerque L."/>
            <person name="Raposo P."/>
            <person name="Froufe H.J.C."/>
            <person name="Barroso C.S."/>
            <person name="Egas C."/>
        </authorList>
    </citation>
    <scope>NUCLEOTIDE SEQUENCE [LARGE SCALE GENOMIC DNA]</scope>
    <source>
        <strain evidence="1 2">DSM 26712</strain>
    </source>
</reference>
<comment type="caution">
    <text evidence="1">The sequence shown here is derived from an EMBL/GenBank/DDBJ whole genome shotgun (WGS) entry which is preliminary data.</text>
</comment>